<dbReference type="AlphaFoldDB" id="A0AAW5YWL2"/>
<protein>
    <submittedName>
        <fullName evidence="1">Helix-turn-helix domain-containing protein</fullName>
    </submittedName>
</protein>
<dbReference type="Proteomes" id="UP001210502">
    <property type="component" value="Unassembled WGS sequence"/>
</dbReference>
<dbReference type="RefSeq" id="WP_271024323.1">
    <property type="nucleotide sequence ID" value="NZ_JAQIEY010000007.1"/>
</dbReference>
<organism evidence="1 2">
    <name type="scientific">Lactobacillus delbrueckii</name>
    <dbReference type="NCBI Taxonomy" id="1584"/>
    <lineage>
        <taxon>Bacteria</taxon>
        <taxon>Bacillati</taxon>
        <taxon>Bacillota</taxon>
        <taxon>Bacilli</taxon>
        <taxon>Lactobacillales</taxon>
        <taxon>Lactobacillaceae</taxon>
        <taxon>Lactobacillus</taxon>
    </lineage>
</organism>
<sequence>MECYGIPERVMFDGKLPAGAKLLYGVIATGEAGEIVVTVSDESLAKLFKASRKTVAKWIKSLTAAP</sequence>
<accession>A0AAW5YWL2</accession>
<proteinExistence type="predicted"/>
<name>A0AAW5YWL2_9LACO</name>
<evidence type="ECO:0000313" key="2">
    <source>
        <dbReference type="Proteomes" id="UP001210502"/>
    </source>
</evidence>
<comment type="caution">
    <text evidence="1">The sequence shown here is derived from an EMBL/GenBank/DDBJ whole genome shotgun (WGS) entry which is preliminary data.</text>
</comment>
<evidence type="ECO:0000313" key="1">
    <source>
        <dbReference type="EMBL" id="MDA3767533.1"/>
    </source>
</evidence>
<reference evidence="1" key="1">
    <citation type="submission" date="2023-01" db="EMBL/GenBank/DDBJ databases">
        <title>Sequencing of the bacterial strains from artisanal fermented milk Matsoni.</title>
        <authorList>
            <person name="Rozman V."/>
            <person name="Accetto T."/>
            <person name="Bogovic Matijasic B."/>
        </authorList>
    </citation>
    <scope>NUCLEOTIDE SEQUENCE</scope>
    <source>
        <strain evidence="1">Lbl333</strain>
    </source>
</reference>
<gene>
    <name evidence="1" type="ORF">PF586_03395</name>
</gene>
<dbReference type="EMBL" id="JAQIEY010000007">
    <property type="protein sequence ID" value="MDA3767533.1"/>
    <property type="molecule type" value="Genomic_DNA"/>
</dbReference>